<comment type="catalytic activity">
    <reaction evidence="5">
        <text>L-methionyl-[protein] + [thioredoxin]-disulfide + H2O = L-methionyl-(S)-S-oxide-[protein] + [thioredoxin]-dithiol</text>
        <dbReference type="Rhea" id="RHEA:14217"/>
        <dbReference type="Rhea" id="RHEA-COMP:10698"/>
        <dbReference type="Rhea" id="RHEA-COMP:10700"/>
        <dbReference type="Rhea" id="RHEA-COMP:12313"/>
        <dbReference type="Rhea" id="RHEA-COMP:12315"/>
        <dbReference type="ChEBI" id="CHEBI:15377"/>
        <dbReference type="ChEBI" id="CHEBI:16044"/>
        <dbReference type="ChEBI" id="CHEBI:29950"/>
        <dbReference type="ChEBI" id="CHEBI:44120"/>
        <dbReference type="ChEBI" id="CHEBI:50058"/>
        <dbReference type="EC" id="1.8.4.11"/>
    </reaction>
</comment>
<dbReference type="GO" id="GO:0008113">
    <property type="term" value="F:peptide-methionine (S)-S-oxide reductase activity"/>
    <property type="evidence" value="ECO:0007669"/>
    <property type="project" value="UniProtKB-EC"/>
</dbReference>
<dbReference type="Pfam" id="PF01625">
    <property type="entry name" value="PMSR"/>
    <property type="match status" value="1"/>
</dbReference>
<reference evidence="9" key="4">
    <citation type="journal article" date="2015" name="G3 (Bethesda)">
        <title>Genome sequences of three phytopathogenic species of the Magnaporthaceae family of fungi.</title>
        <authorList>
            <person name="Okagaki L.H."/>
            <person name="Nunes C.C."/>
            <person name="Sailsbery J."/>
            <person name="Clay B."/>
            <person name="Brown D."/>
            <person name="John T."/>
            <person name="Oh Y."/>
            <person name="Young N."/>
            <person name="Fitzgerald M."/>
            <person name="Haas B.J."/>
            <person name="Zeng Q."/>
            <person name="Young S."/>
            <person name="Adiconis X."/>
            <person name="Fan L."/>
            <person name="Levin J.Z."/>
            <person name="Mitchell T.K."/>
            <person name="Okubara P.A."/>
            <person name="Farman M.L."/>
            <person name="Kohn L.M."/>
            <person name="Birren B."/>
            <person name="Ma L.-J."/>
            <person name="Dean R.A."/>
        </authorList>
    </citation>
    <scope>NUCLEOTIDE SEQUENCE</scope>
    <source>
        <strain evidence="9">R3-111a-1</strain>
    </source>
</reference>
<gene>
    <name evidence="9" type="primary">20349428</name>
    <name evidence="8" type="ORF">GGTG_08970</name>
</gene>
<dbReference type="InterPro" id="IPR036509">
    <property type="entry name" value="Met_Sox_Rdtase_MsrA_sf"/>
</dbReference>
<protein>
    <recommendedName>
        <fullName evidence="2">peptide-methionine (S)-S-oxide reductase</fullName>
        <ecNumber evidence="2">1.8.4.11</ecNumber>
    </recommendedName>
    <alternativeName>
        <fullName evidence="4">Peptide-methionine (S)-S-oxide reductase</fullName>
    </alternativeName>
</protein>
<reference evidence="8" key="2">
    <citation type="submission" date="2010-07" db="EMBL/GenBank/DDBJ databases">
        <authorList>
            <consortium name="The Broad Institute Genome Sequencing Platform"/>
            <consortium name="Broad Institute Genome Sequencing Center for Infectious Disease"/>
            <person name="Ma L.-J."/>
            <person name="Dead R."/>
            <person name="Young S."/>
            <person name="Zeng Q."/>
            <person name="Koehrsen M."/>
            <person name="Alvarado L."/>
            <person name="Berlin A."/>
            <person name="Chapman S.B."/>
            <person name="Chen Z."/>
            <person name="Freedman E."/>
            <person name="Gellesch M."/>
            <person name="Goldberg J."/>
            <person name="Griggs A."/>
            <person name="Gujja S."/>
            <person name="Heilman E.R."/>
            <person name="Heiman D."/>
            <person name="Hepburn T."/>
            <person name="Howarth C."/>
            <person name="Jen D."/>
            <person name="Larson L."/>
            <person name="Mehta T."/>
            <person name="Neiman D."/>
            <person name="Pearson M."/>
            <person name="Roberts A."/>
            <person name="Saif S."/>
            <person name="Shea T."/>
            <person name="Shenoy N."/>
            <person name="Sisk P."/>
            <person name="Stolte C."/>
            <person name="Sykes S."/>
            <person name="Walk T."/>
            <person name="White J."/>
            <person name="Yandava C."/>
            <person name="Haas B."/>
            <person name="Nusbaum C."/>
            <person name="Birren B."/>
        </authorList>
    </citation>
    <scope>NUCLEOTIDE SEQUENCE</scope>
    <source>
        <strain evidence="8">R3-111a-1</strain>
    </source>
</reference>
<reference evidence="9" key="5">
    <citation type="submission" date="2018-04" db="UniProtKB">
        <authorList>
            <consortium name="EnsemblFungi"/>
        </authorList>
    </citation>
    <scope>IDENTIFICATION</scope>
    <source>
        <strain evidence="9">R3-111a-1</strain>
    </source>
</reference>
<evidence type="ECO:0000313" key="10">
    <source>
        <dbReference type="Proteomes" id="UP000006039"/>
    </source>
</evidence>
<dbReference type="OrthoDB" id="77405at2759"/>
<dbReference type="Gene3D" id="3.30.1060.10">
    <property type="entry name" value="Peptide methionine sulphoxide reductase MsrA"/>
    <property type="match status" value="1"/>
</dbReference>
<evidence type="ECO:0000313" key="8">
    <source>
        <dbReference type="EMBL" id="EJT75132.1"/>
    </source>
</evidence>
<proteinExistence type="inferred from homology"/>
<dbReference type="SUPFAM" id="SSF55068">
    <property type="entry name" value="Peptide methionine sulfoxide reductase"/>
    <property type="match status" value="1"/>
</dbReference>
<reference evidence="10" key="1">
    <citation type="submission" date="2010-07" db="EMBL/GenBank/DDBJ databases">
        <title>The genome sequence of Gaeumannomyces graminis var. tritici strain R3-111a-1.</title>
        <authorList>
            <consortium name="The Broad Institute Genome Sequencing Platform"/>
            <person name="Ma L.-J."/>
            <person name="Dead R."/>
            <person name="Young S."/>
            <person name="Zeng Q."/>
            <person name="Koehrsen M."/>
            <person name="Alvarado L."/>
            <person name="Berlin A."/>
            <person name="Chapman S.B."/>
            <person name="Chen Z."/>
            <person name="Freedman E."/>
            <person name="Gellesch M."/>
            <person name="Goldberg J."/>
            <person name="Griggs A."/>
            <person name="Gujja S."/>
            <person name="Heilman E.R."/>
            <person name="Heiman D."/>
            <person name="Hepburn T."/>
            <person name="Howarth C."/>
            <person name="Jen D."/>
            <person name="Larson L."/>
            <person name="Mehta T."/>
            <person name="Neiman D."/>
            <person name="Pearson M."/>
            <person name="Roberts A."/>
            <person name="Saif S."/>
            <person name="Shea T."/>
            <person name="Shenoy N."/>
            <person name="Sisk P."/>
            <person name="Stolte C."/>
            <person name="Sykes S."/>
            <person name="Walk T."/>
            <person name="White J."/>
            <person name="Yandava C."/>
            <person name="Haas B."/>
            <person name="Nusbaum C."/>
            <person name="Birren B."/>
        </authorList>
    </citation>
    <scope>NUCLEOTIDE SEQUENCE [LARGE SCALE GENOMIC DNA]</scope>
    <source>
        <strain evidence="10">R3-111a-1</strain>
    </source>
</reference>
<evidence type="ECO:0000313" key="9">
    <source>
        <dbReference type="EnsemblFungi" id="EJT75132"/>
    </source>
</evidence>
<dbReference type="FunFam" id="3.30.1060.10:FF:000006">
    <property type="entry name" value="Peptide methionine sulfoxide reductase"/>
    <property type="match status" value="1"/>
</dbReference>
<dbReference type="VEuPathDB" id="FungiDB:GGTG_08970"/>
<comment type="similarity">
    <text evidence="1">Belongs to the MsrA Met sulfoxide reductase family.</text>
</comment>
<organism evidence="8">
    <name type="scientific">Gaeumannomyces tritici (strain R3-111a-1)</name>
    <name type="common">Wheat and barley take-all root rot fungus</name>
    <name type="synonym">Gaeumannomyces graminis var. tritici</name>
    <dbReference type="NCBI Taxonomy" id="644352"/>
    <lineage>
        <taxon>Eukaryota</taxon>
        <taxon>Fungi</taxon>
        <taxon>Dikarya</taxon>
        <taxon>Ascomycota</taxon>
        <taxon>Pezizomycotina</taxon>
        <taxon>Sordariomycetes</taxon>
        <taxon>Sordariomycetidae</taxon>
        <taxon>Magnaporthales</taxon>
        <taxon>Magnaporthaceae</taxon>
        <taxon>Gaeumannomyces</taxon>
    </lineage>
</organism>
<dbReference type="RefSeq" id="XP_009225076.1">
    <property type="nucleotide sequence ID" value="XM_009226812.1"/>
</dbReference>
<accession>J3P630</accession>
<dbReference type="HOGENOM" id="CLU_031040_10_2_1"/>
<dbReference type="PANTHER" id="PTHR43774">
    <property type="entry name" value="PEPTIDE METHIONINE SULFOXIDE REDUCTASE"/>
    <property type="match status" value="1"/>
</dbReference>
<evidence type="ECO:0000256" key="1">
    <source>
        <dbReference type="ARBA" id="ARBA00005591"/>
    </source>
</evidence>
<dbReference type="PANTHER" id="PTHR43774:SF1">
    <property type="entry name" value="PEPTIDE METHIONINE SULFOXIDE REDUCTASE MSRA 2"/>
    <property type="match status" value="1"/>
</dbReference>
<dbReference type="HAMAP" id="MF_01401">
    <property type="entry name" value="MsrA"/>
    <property type="match status" value="1"/>
</dbReference>
<dbReference type="STRING" id="644352.J3P630"/>
<dbReference type="GO" id="GO:0005737">
    <property type="term" value="C:cytoplasm"/>
    <property type="evidence" value="ECO:0007669"/>
    <property type="project" value="EnsemblFungi"/>
</dbReference>
<dbReference type="GeneID" id="20349428"/>
<evidence type="ECO:0000256" key="6">
    <source>
        <dbReference type="ARBA" id="ARBA00048782"/>
    </source>
</evidence>
<feature type="domain" description="Peptide methionine sulphoxide reductase MsrA" evidence="7">
    <location>
        <begin position="30"/>
        <end position="184"/>
    </location>
</feature>
<dbReference type="GO" id="GO:0034599">
    <property type="term" value="P:cellular response to oxidative stress"/>
    <property type="evidence" value="ECO:0007669"/>
    <property type="project" value="EnsemblFungi"/>
</dbReference>
<evidence type="ECO:0000256" key="3">
    <source>
        <dbReference type="ARBA" id="ARBA00023002"/>
    </source>
</evidence>
<keyword evidence="10" id="KW-1185">Reference proteome</keyword>
<dbReference type="EnsemblFungi" id="EJT75132">
    <property type="protein sequence ID" value="EJT75132"/>
    <property type="gene ID" value="GGTG_08970"/>
</dbReference>
<evidence type="ECO:0000256" key="5">
    <source>
        <dbReference type="ARBA" id="ARBA00047806"/>
    </source>
</evidence>
<evidence type="ECO:0000256" key="2">
    <source>
        <dbReference type="ARBA" id="ARBA00012502"/>
    </source>
</evidence>
<dbReference type="EC" id="1.8.4.11" evidence="2"/>
<dbReference type="EMBL" id="GL385398">
    <property type="protein sequence ID" value="EJT75132.1"/>
    <property type="molecule type" value="Genomic_DNA"/>
</dbReference>
<evidence type="ECO:0000259" key="7">
    <source>
        <dbReference type="Pfam" id="PF01625"/>
    </source>
</evidence>
<sequence length="196" mass="22365">MTSSLARPFKTILTRPKTISRPFTSLMTQKATFAAGCFWGVEHIFRQHFDKRGLVDARVGYIGGDADSPSYRAVCSGATGHAEATQVEFDPAKVSYRQLVEFFYKTHDPTTKNQQGNDRGTQYRSAIFFHDAEQEAVAREVTRQANEQWWKGKIVTEILAAGKWWDAEDYHQLYLHNNPDGYQCASHHVRDFGELK</sequence>
<keyword evidence="3" id="KW-0560">Oxidoreductase</keyword>
<dbReference type="AlphaFoldDB" id="J3P630"/>
<dbReference type="FunCoup" id="J3P630">
    <property type="interactions" value="543"/>
</dbReference>
<name>J3P630_GAET3</name>
<comment type="catalytic activity">
    <reaction evidence="6">
        <text>[thioredoxin]-disulfide + L-methionine + H2O = L-methionine (S)-S-oxide + [thioredoxin]-dithiol</text>
        <dbReference type="Rhea" id="RHEA:19993"/>
        <dbReference type="Rhea" id="RHEA-COMP:10698"/>
        <dbReference type="Rhea" id="RHEA-COMP:10700"/>
        <dbReference type="ChEBI" id="CHEBI:15377"/>
        <dbReference type="ChEBI" id="CHEBI:29950"/>
        <dbReference type="ChEBI" id="CHEBI:50058"/>
        <dbReference type="ChEBI" id="CHEBI:57844"/>
        <dbReference type="ChEBI" id="CHEBI:58772"/>
        <dbReference type="EC" id="1.8.4.11"/>
    </reaction>
</comment>
<evidence type="ECO:0000256" key="4">
    <source>
        <dbReference type="ARBA" id="ARBA00030643"/>
    </source>
</evidence>
<dbReference type="InterPro" id="IPR002569">
    <property type="entry name" value="Met_Sox_Rdtase_MsrA_dom"/>
</dbReference>
<dbReference type="NCBIfam" id="TIGR00401">
    <property type="entry name" value="msrA"/>
    <property type="match status" value="1"/>
</dbReference>
<reference evidence="8" key="3">
    <citation type="submission" date="2010-09" db="EMBL/GenBank/DDBJ databases">
        <title>Annotation of Gaeumannomyces graminis var. tritici R3-111a-1.</title>
        <authorList>
            <consortium name="The Broad Institute Genome Sequencing Platform"/>
            <person name="Ma L.-J."/>
            <person name="Dead R."/>
            <person name="Young S.K."/>
            <person name="Zeng Q."/>
            <person name="Gargeya S."/>
            <person name="Fitzgerald M."/>
            <person name="Haas B."/>
            <person name="Abouelleil A."/>
            <person name="Alvarado L."/>
            <person name="Arachchi H.M."/>
            <person name="Berlin A."/>
            <person name="Brown A."/>
            <person name="Chapman S.B."/>
            <person name="Chen Z."/>
            <person name="Dunbar C."/>
            <person name="Freedman E."/>
            <person name="Gearin G."/>
            <person name="Gellesch M."/>
            <person name="Goldberg J."/>
            <person name="Griggs A."/>
            <person name="Gujja S."/>
            <person name="Heiman D."/>
            <person name="Howarth C."/>
            <person name="Larson L."/>
            <person name="Lui A."/>
            <person name="MacDonald P.J.P."/>
            <person name="Mehta T."/>
            <person name="Montmayeur A."/>
            <person name="Murphy C."/>
            <person name="Neiman D."/>
            <person name="Pearson M."/>
            <person name="Priest M."/>
            <person name="Roberts A."/>
            <person name="Saif S."/>
            <person name="Shea T."/>
            <person name="Shenoy N."/>
            <person name="Sisk P."/>
            <person name="Stolte C."/>
            <person name="Sykes S."/>
            <person name="Yandava C."/>
            <person name="Wortman J."/>
            <person name="Nusbaum C."/>
            <person name="Birren B."/>
        </authorList>
    </citation>
    <scope>NUCLEOTIDE SEQUENCE</scope>
    <source>
        <strain evidence="8">R3-111a-1</strain>
    </source>
</reference>
<dbReference type="eggNOG" id="KOG1635">
    <property type="taxonomic scope" value="Eukaryota"/>
</dbReference>
<dbReference type="Proteomes" id="UP000006039">
    <property type="component" value="Unassembled WGS sequence"/>
</dbReference>